<keyword evidence="2" id="KW-0812">Transmembrane</keyword>
<dbReference type="EMBL" id="VIBQ01000062">
    <property type="protein sequence ID" value="KAB8556634.1"/>
    <property type="molecule type" value="Genomic_DNA"/>
</dbReference>
<reference evidence="3 4" key="1">
    <citation type="submission" date="2019-06" db="EMBL/GenBank/DDBJ databases">
        <title>A chromosomal-level reference genome of Carpinus fangiana (Coryloideae, Betulaceae).</title>
        <authorList>
            <person name="Yang X."/>
            <person name="Wang Z."/>
            <person name="Zhang L."/>
            <person name="Hao G."/>
            <person name="Liu J."/>
            <person name="Yang Y."/>
        </authorList>
    </citation>
    <scope>NUCLEOTIDE SEQUENCE [LARGE SCALE GENOMIC DNA]</scope>
    <source>
        <strain evidence="3">Cfa_2016G</strain>
        <tissue evidence="3">Leaf</tissue>
    </source>
</reference>
<name>A0A5N6L226_9ROSI</name>
<protein>
    <submittedName>
        <fullName evidence="3">Uncharacterized protein</fullName>
    </submittedName>
</protein>
<proteinExistence type="predicted"/>
<keyword evidence="2" id="KW-1133">Transmembrane helix</keyword>
<gene>
    <name evidence="3" type="ORF">FH972_025670</name>
</gene>
<evidence type="ECO:0000313" key="3">
    <source>
        <dbReference type="EMBL" id="KAB8556634.1"/>
    </source>
</evidence>
<evidence type="ECO:0000256" key="1">
    <source>
        <dbReference type="SAM" id="MobiDB-lite"/>
    </source>
</evidence>
<dbReference type="AlphaFoldDB" id="A0A5N6L226"/>
<feature type="region of interest" description="Disordered" evidence="1">
    <location>
        <begin position="91"/>
        <end position="110"/>
    </location>
</feature>
<organism evidence="3 4">
    <name type="scientific">Carpinus fangiana</name>
    <dbReference type="NCBI Taxonomy" id="176857"/>
    <lineage>
        <taxon>Eukaryota</taxon>
        <taxon>Viridiplantae</taxon>
        <taxon>Streptophyta</taxon>
        <taxon>Embryophyta</taxon>
        <taxon>Tracheophyta</taxon>
        <taxon>Spermatophyta</taxon>
        <taxon>Magnoliopsida</taxon>
        <taxon>eudicotyledons</taxon>
        <taxon>Gunneridae</taxon>
        <taxon>Pentapetalae</taxon>
        <taxon>rosids</taxon>
        <taxon>fabids</taxon>
        <taxon>Fagales</taxon>
        <taxon>Betulaceae</taxon>
        <taxon>Carpinus</taxon>
    </lineage>
</organism>
<comment type="caution">
    <text evidence="3">The sequence shown here is derived from an EMBL/GenBank/DDBJ whole genome shotgun (WGS) entry which is preliminary data.</text>
</comment>
<keyword evidence="4" id="KW-1185">Reference proteome</keyword>
<dbReference type="Proteomes" id="UP000327013">
    <property type="component" value="Unassembled WGS sequence"/>
</dbReference>
<accession>A0A5N6L226</accession>
<sequence>MASEKNMLPRYSAFRIGPPGSIADSHNSCLHNGRCTNHFYKISVVTLSLSAKICVLFSRRMAAMATSTISLHVADEATSIVQRGRVFVSHQAPCRSRTPPRSEGDSAAQNTLSFPADSCRTTGQDSYHLTKQSEVAMRAVVHFVGWMLIALALGTVPTMYATCQPCLASTRSACGAFDHAAPPYVDATTRTQRLRC</sequence>
<keyword evidence="2" id="KW-0472">Membrane</keyword>
<feature type="transmembrane region" description="Helical" evidence="2">
    <location>
        <begin position="139"/>
        <end position="160"/>
    </location>
</feature>
<evidence type="ECO:0000256" key="2">
    <source>
        <dbReference type="SAM" id="Phobius"/>
    </source>
</evidence>
<evidence type="ECO:0000313" key="4">
    <source>
        <dbReference type="Proteomes" id="UP000327013"/>
    </source>
</evidence>